<name>A0A917MZA5_9BACT</name>
<keyword evidence="2" id="KW-1185">Reference proteome</keyword>
<evidence type="ECO:0000313" key="1">
    <source>
        <dbReference type="EMBL" id="GGH74489.1"/>
    </source>
</evidence>
<comment type="caution">
    <text evidence="1">The sequence shown here is derived from an EMBL/GenBank/DDBJ whole genome shotgun (WGS) entry which is preliminary data.</text>
</comment>
<dbReference type="InterPro" id="IPR037079">
    <property type="entry name" value="AF2212/PG0164-like_sf"/>
</dbReference>
<dbReference type="Gene3D" id="2.40.30.100">
    <property type="entry name" value="AF2212/PG0164-like"/>
    <property type="match status" value="1"/>
</dbReference>
<accession>A0A917MZA5</accession>
<dbReference type="AlphaFoldDB" id="A0A917MZA5"/>
<dbReference type="EMBL" id="BMIB01000004">
    <property type="protein sequence ID" value="GGH74489.1"/>
    <property type="molecule type" value="Genomic_DNA"/>
</dbReference>
<dbReference type="RefSeq" id="WP_188955117.1">
    <property type="nucleotide sequence ID" value="NZ_BMIB01000004.1"/>
</dbReference>
<organism evidence="1 2">
    <name type="scientific">Filimonas zeae</name>
    <dbReference type="NCBI Taxonomy" id="1737353"/>
    <lineage>
        <taxon>Bacteria</taxon>
        <taxon>Pseudomonadati</taxon>
        <taxon>Bacteroidota</taxon>
        <taxon>Chitinophagia</taxon>
        <taxon>Chitinophagales</taxon>
        <taxon>Chitinophagaceae</taxon>
        <taxon>Filimonas</taxon>
    </lineage>
</organism>
<gene>
    <name evidence="1" type="ORF">GCM10011379_37130</name>
</gene>
<dbReference type="InterPro" id="IPR015018">
    <property type="entry name" value="DUF1905"/>
</dbReference>
<reference evidence="1" key="2">
    <citation type="submission" date="2020-09" db="EMBL/GenBank/DDBJ databases">
        <authorList>
            <person name="Sun Q."/>
            <person name="Zhou Y."/>
        </authorList>
    </citation>
    <scope>NUCLEOTIDE SEQUENCE</scope>
    <source>
        <strain evidence="1">CGMCC 1.15290</strain>
    </source>
</reference>
<reference evidence="1" key="1">
    <citation type="journal article" date="2014" name="Int. J. Syst. Evol. Microbiol.">
        <title>Complete genome sequence of Corynebacterium casei LMG S-19264T (=DSM 44701T), isolated from a smear-ripened cheese.</title>
        <authorList>
            <consortium name="US DOE Joint Genome Institute (JGI-PGF)"/>
            <person name="Walter F."/>
            <person name="Albersmeier A."/>
            <person name="Kalinowski J."/>
            <person name="Ruckert C."/>
        </authorList>
    </citation>
    <scope>NUCLEOTIDE SEQUENCE</scope>
    <source>
        <strain evidence="1">CGMCC 1.15290</strain>
    </source>
</reference>
<sequence length="171" mass="19429">MIRFTATIHQFEEKGDKTGWTYIEIPADLAQELKPGNKKAFRVKGRLDKYAYAGLSLVPMGGGNFILALNAEIRKGIRKKKGAMLEVQIAEDKTFAIVMPEDLQECLADEPKAQEAFEKLAPSHRNYYIKWIDSAKTEATRTKRIVMTVEALRNNMSYGEMLRAESEKRKA</sequence>
<protein>
    <recommendedName>
        <fullName evidence="3">DUF1905 domain-containing protein</fullName>
    </recommendedName>
</protein>
<dbReference type="Pfam" id="PF13376">
    <property type="entry name" value="OmdA"/>
    <property type="match status" value="1"/>
</dbReference>
<proteinExistence type="predicted"/>
<evidence type="ECO:0008006" key="3">
    <source>
        <dbReference type="Google" id="ProtNLM"/>
    </source>
</evidence>
<dbReference type="SUPFAM" id="SSF141694">
    <property type="entry name" value="AF2212/PG0164-like"/>
    <property type="match status" value="1"/>
</dbReference>
<dbReference type="Pfam" id="PF08922">
    <property type="entry name" value="DUF1905"/>
    <property type="match status" value="1"/>
</dbReference>
<evidence type="ECO:0000313" key="2">
    <source>
        <dbReference type="Proteomes" id="UP000627292"/>
    </source>
</evidence>
<dbReference type="Proteomes" id="UP000627292">
    <property type="component" value="Unassembled WGS sequence"/>
</dbReference>